<dbReference type="InterPro" id="IPR001841">
    <property type="entry name" value="Znf_RING"/>
</dbReference>
<dbReference type="CDD" id="cd16461">
    <property type="entry name" value="RING-H2_EL5-like"/>
    <property type="match status" value="1"/>
</dbReference>
<evidence type="ECO:0000313" key="7">
    <source>
        <dbReference type="EMBL" id="KAJ4807195.1"/>
    </source>
</evidence>
<evidence type="ECO:0000259" key="6">
    <source>
        <dbReference type="PROSITE" id="PS50089"/>
    </source>
</evidence>
<dbReference type="FunFam" id="3.30.40.10:FF:000388">
    <property type="entry name" value="Putative RING zinc finger domain superfamily protein"/>
    <property type="match status" value="1"/>
</dbReference>
<dbReference type="PROSITE" id="PS50089">
    <property type="entry name" value="ZF_RING_2"/>
    <property type="match status" value="1"/>
</dbReference>
<reference evidence="7" key="1">
    <citation type="submission" date="2022-08" db="EMBL/GenBank/DDBJ databases">
        <authorList>
            <person name="Marques A."/>
        </authorList>
    </citation>
    <scope>NUCLEOTIDE SEQUENCE</scope>
    <source>
        <strain evidence="7">RhyPub2mFocal</strain>
        <tissue evidence="7">Leaves</tissue>
    </source>
</reference>
<dbReference type="InterPro" id="IPR013083">
    <property type="entry name" value="Znf_RING/FYVE/PHD"/>
</dbReference>
<keyword evidence="5" id="KW-0812">Transmembrane</keyword>
<dbReference type="PANTHER" id="PTHR45798">
    <property type="entry name" value="RING-H2 FINGER PROTEIN ATL61-RELATED-RELATED"/>
    <property type="match status" value="1"/>
</dbReference>
<dbReference type="SMART" id="SM01197">
    <property type="entry name" value="FANCL_C"/>
    <property type="match status" value="1"/>
</dbReference>
<dbReference type="Pfam" id="PF13639">
    <property type="entry name" value="zf-RING_2"/>
    <property type="match status" value="1"/>
</dbReference>
<dbReference type="InterPro" id="IPR052788">
    <property type="entry name" value="RING-type_E3_ligase_ATL"/>
</dbReference>
<dbReference type="PANTHER" id="PTHR45798:SF97">
    <property type="entry name" value="ALCOHOL-SENSITIVE RING FINGER PROTEIN 1"/>
    <property type="match status" value="1"/>
</dbReference>
<proteinExistence type="predicted"/>
<dbReference type="EMBL" id="JAMFTS010000001">
    <property type="protein sequence ID" value="KAJ4807195.1"/>
    <property type="molecule type" value="Genomic_DNA"/>
</dbReference>
<evidence type="ECO:0000256" key="4">
    <source>
        <dbReference type="PROSITE-ProRule" id="PRU00175"/>
    </source>
</evidence>
<keyword evidence="2 4" id="KW-0863">Zinc-finger</keyword>
<evidence type="ECO:0000256" key="1">
    <source>
        <dbReference type="ARBA" id="ARBA00022723"/>
    </source>
</evidence>
<sequence length="185" mass="19925">MRIPSGVAFSPLPSTSTSATIAVSSDDTYTPDLVVVVAALVCAVVFTLVLAIITALKNRRMSTSTSTSTDNPHILATLQQIQIEIELLPLVPVKCGLKKSALKALPKMVYEKAADGVEKQAECAICLMEFEEGDEIRKLPQCGHEFHVGCIDKWLRAQPSCPTCRREVVVVPSSMKGNQRGGNGE</sequence>
<evidence type="ECO:0000256" key="5">
    <source>
        <dbReference type="SAM" id="Phobius"/>
    </source>
</evidence>
<keyword evidence="3" id="KW-0862">Zinc</keyword>
<keyword evidence="1" id="KW-0479">Metal-binding</keyword>
<protein>
    <submittedName>
        <fullName evidence="7">RING-H2 finger protein ATL80</fullName>
    </submittedName>
</protein>
<keyword evidence="8" id="KW-1185">Reference proteome</keyword>
<feature type="transmembrane region" description="Helical" evidence="5">
    <location>
        <begin position="33"/>
        <end position="56"/>
    </location>
</feature>
<dbReference type="SUPFAM" id="SSF57850">
    <property type="entry name" value="RING/U-box"/>
    <property type="match status" value="1"/>
</dbReference>
<dbReference type="SMART" id="SM00184">
    <property type="entry name" value="RING"/>
    <property type="match status" value="1"/>
</dbReference>
<dbReference type="Proteomes" id="UP001140206">
    <property type="component" value="Chromosome 1"/>
</dbReference>
<evidence type="ECO:0000313" key="8">
    <source>
        <dbReference type="Proteomes" id="UP001140206"/>
    </source>
</evidence>
<organism evidence="7 8">
    <name type="scientific">Rhynchospora pubera</name>
    <dbReference type="NCBI Taxonomy" id="906938"/>
    <lineage>
        <taxon>Eukaryota</taxon>
        <taxon>Viridiplantae</taxon>
        <taxon>Streptophyta</taxon>
        <taxon>Embryophyta</taxon>
        <taxon>Tracheophyta</taxon>
        <taxon>Spermatophyta</taxon>
        <taxon>Magnoliopsida</taxon>
        <taxon>Liliopsida</taxon>
        <taxon>Poales</taxon>
        <taxon>Cyperaceae</taxon>
        <taxon>Cyperoideae</taxon>
        <taxon>Rhynchosporeae</taxon>
        <taxon>Rhynchospora</taxon>
    </lineage>
</organism>
<keyword evidence="5" id="KW-0472">Membrane</keyword>
<gene>
    <name evidence="7" type="ORF">LUZ62_019761</name>
</gene>
<evidence type="ECO:0000256" key="3">
    <source>
        <dbReference type="ARBA" id="ARBA00022833"/>
    </source>
</evidence>
<name>A0AAV8GUA1_9POAL</name>
<dbReference type="AlphaFoldDB" id="A0AAV8GUA1"/>
<evidence type="ECO:0000256" key="2">
    <source>
        <dbReference type="ARBA" id="ARBA00022771"/>
    </source>
</evidence>
<dbReference type="GO" id="GO:0008270">
    <property type="term" value="F:zinc ion binding"/>
    <property type="evidence" value="ECO:0007669"/>
    <property type="project" value="UniProtKB-KW"/>
</dbReference>
<keyword evidence="5" id="KW-1133">Transmembrane helix</keyword>
<comment type="caution">
    <text evidence="7">The sequence shown here is derived from an EMBL/GenBank/DDBJ whole genome shotgun (WGS) entry which is preliminary data.</text>
</comment>
<dbReference type="Gene3D" id="3.30.40.10">
    <property type="entry name" value="Zinc/RING finger domain, C3HC4 (zinc finger)"/>
    <property type="match status" value="1"/>
</dbReference>
<accession>A0AAV8GUA1</accession>
<feature type="domain" description="RING-type" evidence="6">
    <location>
        <begin position="123"/>
        <end position="165"/>
    </location>
</feature>